<dbReference type="AlphaFoldDB" id="A0A511CUZ5"/>
<evidence type="ECO:0000313" key="2">
    <source>
        <dbReference type="EMBL" id="GEL16396.1"/>
    </source>
</evidence>
<dbReference type="Proteomes" id="UP000321328">
    <property type="component" value="Unassembled WGS sequence"/>
</dbReference>
<evidence type="ECO:0000256" key="1">
    <source>
        <dbReference type="SAM" id="MobiDB-lite"/>
    </source>
</evidence>
<dbReference type="RefSeq" id="WP_028928706.1">
    <property type="nucleotide sequence ID" value="NZ_AUII01000002.1"/>
</dbReference>
<dbReference type="EMBL" id="BJVI01000002">
    <property type="protein sequence ID" value="GEL16396.1"/>
    <property type="molecule type" value="Genomic_DNA"/>
</dbReference>
<protein>
    <submittedName>
        <fullName evidence="2">Uncharacterized protein</fullName>
    </submittedName>
</protein>
<accession>A0A511CUZ5</accession>
<sequence>MSARGSIMVIGQKLQVGLRHAGRIVTIEINDRTLRVLDERDEPITVVSRTSTTDLKRHKAYGHSRNRNAG</sequence>
<feature type="compositionally biased region" description="Basic residues" evidence="1">
    <location>
        <begin position="56"/>
        <end position="70"/>
    </location>
</feature>
<keyword evidence="3" id="KW-1185">Reference proteome</keyword>
<reference evidence="2 3" key="1">
    <citation type="submission" date="2019-07" db="EMBL/GenBank/DDBJ databases">
        <title>Whole genome shotgun sequence of Pseudonocardia asaccharolytica NBRC 16224.</title>
        <authorList>
            <person name="Hosoyama A."/>
            <person name="Uohara A."/>
            <person name="Ohji S."/>
            <person name="Ichikawa N."/>
        </authorList>
    </citation>
    <scope>NUCLEOTIDE SEQUENCE [LARGE SCALE GENOMIC DNA]</scope>
    <source>
        <strain evidence="2 3">NBRC 16224</strain>
    </source>
</reference>
<name>A0A511CUZ5_9PSEU</name>
<proteinExistence type="predicted"/>
<feature type="region of interest" description="Disordered" evidence="1">
    <location>
        <begin position="51"/>
        <end position="70"/>
    </location>
</feature>
<gene>
    <name evidence="2" type="ORF">PA7_02330</name>
</gene>
<evidence type="ECO:0000313" key="3">
    <source>
        <dbReference type="Proteomes" id="UP000321328"/>
    </source>
</evidence>
<organism evidence="2 3">
    <name type="scientific">Pseudonocardia asaccharolytica DSM 44247 = NBRC 16224</name>
    <dbReference type="NCBI Taxonomy" id="1123024"/>
    <lineage>
        <taxon>Bacteria</taxon>
        <taxon>Bacillati</taxon>
        <taxon>Actinomycetota</taxon>
        <taxon>Actinomycetes</taxon>
        <taxon>Pseudonocardiales</taxon>
        <taxon>Pseudonocardiaceae</taxon>
        <taxon>Pseudonocardia</taxon>
    </lineage>
</organism>
<comment type="caution">
    <text evidence="2">The sequence shown here is derived from an EMBL/GenBank/DDBJ whole genome shotgun (WGS) entry which is preliminary data.</text>
</comment>